<dbReference type="FunFam" id="3.40.390.10:FF:000010">
    <property type="entry name" value="72 kDa type IV collagenase"/>
    <property type="match status" value="1"/>
</dbReference>
<dbReference type="InterPro" id="IPR021158">
    <property type="entry name" value="Pept_M10A_Zn_BS"/>
</dbReference>
<dbReference type="Ensembl" id="ENSCMIT00000034484.1">
    <property type="protein sequence ID" value="ENSCMIP00000033971.1"/>
    <property type="gene ID" value="ENSCMIG00000014451.1"/>
</dbReference>
<feature type="binding site" evidence="26">
    <location>
        <position position="160"/>
    </location>
    <ligand>
        <name>Ca(2+)</name>
        <dbReference type="ChEBI" id="CHEBI:29108"/>
        <label>2</label>
    </ligand>
</feature>
<dbReference type="InterPro" id="IPR002477">
    <property type="entry name" value="Peptidoglycan-bd-like"/>
</dbReference>
<feature type="binding site" evidence="26">
    <location>
        <position position="527"/>
    </location>
    <ligand>
        <name>Ca(2+)</name>
        <dbReference type="ChEBI" id="CHEBI:29108"/>
        <label>4</label>
    </ligand>
</feature>
<dbReference type="InterPro" id="IPR036943">
    <property type="entry name" value="FN_type2_sf"/>
</dbReference>
<feature type="chain" id="PRO_5021231440" description="Matrix metalloproteinase-9" evidence="31">
    <location>
        <begin position="20"/>
        <end position="664"/>
    </location>
</feature>
<evidence type="ECO:0000256" key="9">
    <source>
        <dbReference type="ARBA" id="ARBA00022723"/>
    </source>
</evidence>
<sequence length="664" mass="74686">MMLVGAVFSIALLAHSSFCAPKHSIVIEFPGEKSVSDLELAKEYLNKFGYINLKNNENAIVSLKGAILKMQHSLGIPESGQLDSKTINAMKKPRCGVPDVRSYKTFDDEKWDHTDLTYYIVNHTPDMVPSVVDDAFARAFKVWSDVTPLTFKRIYSNDADILIQFGRTWHGDPYPFDGNDGLLAHAYPPGKDLYGDLHGDAHFDDDEFWTLGKGAVVKTQFGNANGDSCHFPFIYEGKTYKACTTDGRDDNSLWCATTADFDKDKKYGFCPDGRLFTIDGNSEDKPCVFPFVFDGKTYESCTSEGRSDGYRWCATTSNFDIDKKYGFCPNAGNAVVGGNADGEQCKFPFTFYGKTYSECTTDGRADKKLWCSTTSDFNKEKKWGFCPNIGYSLFLVAAHEFGHSLGLDHSTLREALMYPMYKYVDFPLHRDDIEGIQYLYGPNPGSPALPTIGTPEITTARPSITTTTEATGSDICSVDTFDAIAEIKGQLHFFKNGKVWKFASNKQLVTGPEPVTKLWPKAPSKIDSAFQDKRTQKVYIFSGESYYIFSGKTLEQGYPKNIYKLGIGDDVKHIVGAIMKAKYKVLLFGGTKVWRLNLKTQTIEKSFTNYIDYYFAGVPIDANNIFTHKGYYNFVHNGVFWKMNHNRQIEFVGYVNRDLLKCKE</sequence>
<feature type="binding site" evidence="26">
    <location>
        <position position="482"/>
    </location>
    <ligand>
        <name>Ca(2+)</name>
        <dbReference type="ChEBI" id="CHEBI:29108"/>
        <label>4</label>
    </ligand>
</feature>
<keyword evidence="16" id="KW-0177">Collagen degradation</keyword>
<feature type="binding site" evidence="26">
    <location>
        <position position="202"/>
    </location>
    <ligand>
        <name>Zn(2+)</name>
        <dbReference type="ChEBI" id="CHEBI:29105"/>
        <label>1</label>
    </ligand>
</feature>
<dbReference type="InterPro" id="IPR000562">
    <property type="entry name" value="FN_type2_dom"/>
</dbReference>
<feature type="binding site" evidence="26">
    <location>
        <position position="182"/>
    </location>
    <ligand>
        <name>Ca(2+)</name>
        <dbReference type="ChEBI" id="CHEBI:29108"/>
        <label>3</label>
    </ligand>
</feature>
<feature type="binding site" evidence="26">
    <location>
        <position position="126"/>
    </location>
    <ligand>
        <name>Ca(2+)</name>
        <dbReference type="ChEBI" id="CHEBI:29108"/>
        <label>1</label>
    </ligand>
</feature>
<evidence type="ECO:0000256" key="16">
    <source>
        <dbReference type="ARBA" id="ARBA00023105"/>
    </source>
</evidence>
<dbReference type="GO" id="GO:0006508">
    <property type="term" value="P:proteolysis"/>
    <property type="evidence" value="ECO:0007669"/>
    <property type="project" value="UniProtKB-KW"/>
</dbReference>
<organism evidence="33 34">
    <name type="scientific">Callorhinchus milii</name>
    <name type="common">Ghost shark</name>
    <dbReference type="NCBI Taxonomy" id="7868"/>
    <lineage>
        <taxon>Eukaryota</taxon>
        <taxon>Metazoa</taxon>
        <taxon>Chordata</taxon>
        <taxon>Craniata</taxon>
        <taxon>Vertebrata</taxon>
        <taxon>Chondrichthyes</taxon>
        <taxon>Holocephali</taxon>
        <taxon>Chimaeriformes</taxon>
        <taxon>Callorhinchidae</taxon>
        <taxon>Callorhinchus</taxon>
    </lineage>
</organism>
<dbReference type="AlphaFoldDB" id="A0A4W3J2X1"/>
<dbReference type="PRINTS" id="PR00013">
    <property type="entry name" value="FNTYPEII"/>
</dbReference>
<evidence type="ECO:0000256" key="14">
    <source>
        <dbReference type="ARBA" id="ARBA00022837"/>
    </source>
</evidence>
<dbReference type="SMART" id="SM00235">
    <property type="entry name" value="ZnMc"/>
    <property type="match status" value="1"/>
</dbReference>
<evidence type="ECO:0000256" key="11">
    <source>
        <dbReference type="ARBA" id="ARBA00022737"/>
    </source>
</evidence>
<dbReference type="GO" id="GO:0004222">
    <property type="term" value="F:metalloendopeptidase activity"/>
    <property type="evidence" value="ECO:0007669"/>
    <property type="project" value="UniProtKB-EC"/>
</dbReference>
<keyword evidence="14 26" id="KW-0106">Calcium</keyword>
<keyword evidence="13 26" id="KW-0862">Zinc</keyword>
<dbReference type="OrthoDB" id="406838at2759"/>
<dbReference type="GO" id="GO:0030574">
    <property type="term" value="P:collagen catabolic process"/>
    <property type="evidence" value="ECO:0007669"/>
    <property type="project" value="UniProtKB-KW"/>
</dbReference>
<feature type="binding site" evidence="26">
    <location>
        <position position="205"/>
    </location>
    <ligand>
        <name>Ca(2+)</name>
        <dbReference type="ChEBI" id="CHEBI:29108"/>
        <label>1</label>
    </ligand>
</feature>
<dbReference type="PRINTS" id="PR00138">
    <property type="entry name" value="MATRIXIN"/>
</dbReference>
<dbReference type="CTD" id="4318"/>
<dbReference type="FunFam" id="2.10.10.10:FF:000001">
    <property type="entry name" value="Fibronectin 1a isoform 1"/>
    <property type="match status" value="3"/>
</dbReference>
<evidence type="ECO:0000256" key="20">
    <source>
        <dbReference type="ARBA" id="ARBA00030375"/>
    </source>
</evidence>
<evidence type="ECO:0000256" key="30">
    <source>
        <dbReference type="PROSITE-ProRule" id="PRU01011"/>
    </source>
</evidence>
<dbReference type="CDD" id="cd00062">
    <property type="entry name" value="FN2"/>
    <property type="match status" value="3"/>
</dbReference>
<keyword evidence="10 31" id="KW-0732">Signal</keyword>
<evidence type="ECO:0000256" key="31">
    <source>
        <dbReference type="SAM" id="SignalP"/>
    </source>
</evidence>
<comment type="subunit">
    <text evidence="24">Exists as monomer or homodimer; disulfide-linked. Also exists as heterodimer with LCN2. Macrophages and transformed cell lines produce only the monomeric form. Interacts with ECM1.</text>
</comment>
<feature type="repeat" description="Hemopexin" evidence="30">
    <location>
        <begin position="478"/>
        <end position="522"/>
    </location>
</feature>
<protein>
    <recommendedName>
        <fullName evidence="5">Matrix metalloproteinase-9</fullName>
        <ecNumber evidence="4">3.4.24.35</ecNumber>
    </recommendedName>
    <alternativeName>
        <fullName evidence="20">92 kDa gelatinase</fullName>
    </alternativeName>
    <alternativeName>
        <fullName evidence="21">92 kDa type IV collagenase</fullName>
    </alternativeName>
    <alternativeName>
        <fullName evidence="22">Gelatinase B</fullName>
    </alternativeName>
</protein>
<dbReference type="OMA" id="REKAYFC"/>
<feature type="signal peptide" evidence="31">
    <location>
        <begin position="1"/>
        <end position="19"/>
    </location>
</feature>
<reference evidence="34" key="2">
    <citation type="journal article" date="2007" name="PLoS Biol.">
        <title>Survey sequencing and comparative analysis of the elephant shark (Callorhinchus milii) genome.</title>
        <authorList>
            <person name="Venkatesh B."/>
            <person name="Kirkness E.F."/>
            <person name="Loh Y.H."/>
            <person name="Halpern A.L."/>
            <person name="Lee A.P."/>
            <person name="Johnson J."/>
            <person name="Dandona N."/>
            <person name="Viswanathan L.D."/>
            <person name="Tay A."/>
            <person name="Venter J.C."/>
            <person name="Strausberg R.L."/>
            <person name="Brenner S."/>
        </authorList>
    </citation>
    <scope>NUCLEOTIDE SEQUENCE [LARGE SCALE GENOMIC DNA]</scope>
</reference>
<feature type="binding site" evidence="26">
    <location>
        <position position="484"/>
    </location>
    <ligand>
        <name>Ca(2+)</name>
        <dbReference type="ChEBI" id="CHEBI:29108"/>
        <label>5</label>
    </ligand>
</feature>
<keyword evidence="7" id="KW-0272">Extracellular matrix</keyword>
<dbReference type="SUPFAM" id="SSF50923">
    <property type="entry name" value="Hemopexin-like domain"/>
    <property type="match status" value="1"/>
</dbReference>
<dbReference type="CDD" id="cd00094">
    <property type="entry name" value="HX"/>
    <property type="match status" value="1"/>
</dbReference>
<evidence type="ECO:0000256" key="3">
    <source>
        <dbReference type="ARBA" id="ARBA00010370"/>
    </source>
</evidence>
<reference evidence="34" key="3">
    <citation type="journal article" date="2014" name="Nature">
        <title>Elephant shark genome provides unique insights into gnathostome evolution.</title>
        <authorList>
            <consortium name="International Elephant Shark Genome Sequencing Consortium"/>
            <person name="Venkatesh B."/>
            <person name="Lee A.P."/>
            <person name="Ravi V."/>
            <person name="Maurya A.K."/>
            <person name="Lian M.M."/>
            <person name="Swann J.B."/>
            <person name="Ohta Y."/>
            <person name="Flajnik M.F."/>
            <person name="Sutoh Y."/>
            <person name="Kasahara M."/>
            <person name="Hoon S."/>
            <person name="Gangu V."/>
            <person name="Roy S.W."/>
            <person name="Irimia M."/>
            <person name="Korzh V."/>
            <person name="Kondrychyn I."/>
            <person name="Lim Z.W."/>
            <person name="Tay B.H."/>
            <person name="Tohari S."/>
            <person name="Kong K.W."/>
            <person name="Ho S."/>
            <person name="Lorente-Galdos B."/>
            <person name="Quilez J."/>
            <person name="Marques-Bonet T."/>
            <person name="Raney B.J."/>
            <person name="Ingham P.W."/>
            <person name="Tay A."/>
            <person name="Hillier L.W."/>
            <person name="Minx P."/>
            <person name="Boehm T."/>
            <person name="Wilson R.K."/>
            <person name="Brenner S."/>
            <person name="Warren W.C."/>
        </authorList>
    </citation>
    <scope>NUCLEOTIDE SEQUENCE [LARGE SCALE GENOMIC DNA]</scope>
</reference>
<feature type="domain" description="Fibronectin type-II" evidence="32">
    <location>
        <begin position="340"/>
        <end position="388"/>
    </location>
</feature>
<dbReference type="PANTHER" id="PTHR10201:SF30">
    <property type="entry name" value="MATRIX METALLOPROTEINASE-9"/>
    <property type="match status" value="1"/>
</dbReference>
<evidence type="ECO:0000256" key="19">
    <source>
        <dbReference type="ARBA" id="ARBA00023180"/>
    </source>
</evidence>
<gene>
    <name evidence="33" type="primary">mmp9</name>
</gene>
<dbReference type="GO" id="GO:0030198">
    <property type="term" value="P:extracellular matrix organization"/>
    <property type="evidence" value="ECO:0007669"/>
    <property type="project" value="TreeGrafter"/>
</dbReference>
<reference evidence="33" key="5">
    <citation type="submission" date="2025-09" db="UniProtKB">
        <authorList>
            <consortium name="Ensembl"/>
        </authorList>
    </citation>
    <scope>IDENTIFICATION</scope>
</reference>
<keyword evidence="15" id="KW-0482">Metalloprotease</keyword>
<feature type="disulfide bond" evidence="29">
    <location>
        <begin position="243"/>
        <end position="270"/>
    </location>
</feature>
<evidence type="ECO:0000256" key="29">
    <source>
        <dbReference type="PROSITE-ProRule" id="PRU00479"/>
    </source>
</evidence>
<evidence type="ECO:0000256" key="24">
    <source>
        <dbReference type="ARBA" id="ARBA00062173"/>
    </source>
</evidence>
<dbReference type="SUPFAM" id="SSF57440">
    <property type="entry name" value="Kringle-like"/>
    <property type="match status" value="3"/>
</dbReference>
<feature type="binding site" evidence="26">
    <location>
        <position position="529"/>
    </location>
    <ligand>
        <name>Ca(2+)</name>
        <dbReference type="ChEBI" id="CHEBI:29108"/>
        <label>5</label>
    </ligand>
</feature>
<dbReference type="CDD" id="cd04278">
    <property type="entry name" value="ZnMc_MMP"/>
    <property type="match status" value="1"/>
</dbReference>
<evidence type="ECO:0000256" key="17">
    <source>
        <dbReference type="ARBA" id="ARBA00023145"/>
    </source>
</evidence>
<feature type="domain" description="Fibronectin type-II" evidence="32">
    <location>
        <begin position="224"/>
        <end position="272"/>
    </location>
</feature>
<evidence type="ECO:0000256" key="10">
    <source>
        <dbReference type="ARBA" id="ARBA00022729"/>
    </source>
</evidence>
<feature type="repeat" description="Hemopexin" evidence="30">
    <location>
        <begin position="523"/>
        <end position="569"/>
    </location>
</feature>
<feature type="binding site" evidence="26">
    <location>
        <position position="207"/>
    </location>
    <ligand>
        <name>Ca(2+)</name>
        <dbReference type="ChEBI" id="CHEBI:29108"/>
        <label>3</label>
    </ligand>
</feature>
<reference evidence="33" key="4">
    <citation type="submission" date="2025-08" db="UniProtKB">
        <authorList>
            <consortium name="Ensembl"/>
        </authorList>
    </citation>
    <scope>IDENTIFICATION</scope>
</reference>
<feature type="binding site" evidence="26">
    <location>
        <position position="204"/>
    </location>
    <ligand>
        <name>Ca(2+)</name>
        <dbReference type="ChEBI" id="CHEBI:29108"/>
        <label>3</label>
    </ligand>
</feature>
<evidence type="ECO:0000256" key="28">
    <source>
        <dbReference type="PIRSR" id="PIRSR621190-5"/>
    </source>
</evidence>
<evidence type="ECO:0000256" key="13">
    <source>
        <dbReference type="ARBA" id="ARBA00022833"/>
    </source>
</evidence>
<comment type="subcellular location">
    <subcellularLocation>
        <location evidence="2">Secreted</location>
        <location evidence="2">Extracellular space</location>
        <location evidence="2">Extracellular matrix</location>
    </subcellularLocation>
</comment>
<dbReference type="Gene3D" id="2.10.10.10">
    <property type="entry name" value="Fibronectin, type II, collagen-binding"/>
    <property type="match status" value="3"/>
</dbReference>
<dbReference type="InterPro" id="IPR000585">
    <property type="entry name" value="Hemopexin-like_dom"/>
</dbReference>
<evidence type="ECO:0000256" key="27">
    <source>
        <dbReference type="PIRSR" id="PIRSR621190-4"/>
    </source>
</evidence>
<feature type="active site" evidence="25">
    <location>
        <position position="400"/>
    </location>
</feature>
<keyword evidence="11" id="KW-0677">Repeat</keyword>
<feature type="disulfide bond" evidence="29">
    <location>
        <begin position="359"/>
        <end position="386"/>
    </location>
</feature>
<keyword evidence="34" id="KW-1185">Reference proteome</keyword>
<dbReference type="InterPro" id="IPR001818">
    <property type="entry name" value="Pept_M10_metallopeptidase"/>
</dbReference>
<keyword evidence="17" id="KW-0865">Zymogen</keyword>
<feature type="binding site" evidence="26">
    <location>
        <position position="170"/>
    </location>
    <ligand>
        <name>Zn(2+)</name>
        <dbReference type="ChEBI" id="CHEBI:29105"/>
        <label>1</label>
    </ligand>
</feature>
<evidence type="ECO:0000313" key="33">
    <source>
        <dbReference type="Ensembl" id="ENSCMIP00000033971.1"/>
    </source>
</evidence>
<dbReference type="InterPro" id="IPR021190">
    <property type="entry name" value="Pept_M10A"/>
</dbReference>
<dbReference type="InterPro" id="IPR006026">
    <property type="entry name" value="Peptidase_Metallo"/>
</dbReference>
<evidence type="ECO:0000256" key="5">
    <source>
        <dbReference type="ARBA" id="ARBA00013698"/>
    </source>
</evidence>
<dbReference type="PROSITE" id="PS00546">
    <property type="entry name" value="CYSTEINE_SWITCH"/>
    <property type="match status" value="1"/>
</dbReference>
<dbReference type="Pfam" id="PF00045">
    <property type="entry name" value="Hemopexin"/>
    <property type="match status" value="2"/>
</dbReference>
<dbReference type="GO" id="GO:0008270">
    <property type="term" value="F:zinc ion binding"/>
    <property type="evidence" value="ECO:0007669"/>
    <property type="project" value="InterPro"/>
</dbReference>
<evidence type="ECO:0000256" key="8">
    <source>
        <dbReference type="ARBA" id="ARBA00022670"/>
    </source>
</evidence>
<dbReference type="Pfam" id="PF00040">
    <property type="entry name" value="fn2"/>
    <property type="match status" value="3"/>
</dbReference>
<feature type="binding site" evidence="26">
    <location>
        <position position="577"/>
    </location>
    <ligand>
        <name>Ca(2+)</name>
        <dbReference type="ChEBI" id="CHEBI:29108"/>
        <label>5</label>
    </ligand>
</feature>
<dbReference type="GeneID" id="103191321"/>
<dbReference type="PROSITE" id="PS00023">
    <property type="entry name" value="FN2_1"/>
    <property type="match status" value="1"/>
</dbReference>
<feature type="binding site" evidence="26">
    <location>
        <position position="207"/>
    </location>
    <ligand>
        <name>Ca(2+)</name>
        <dbReference type="ChEBI" id="CHEBI:29108"/>
        <label>1</label>
    </ligand>
</feature>
<accession>A0A4W3J2X1</accession>
<dbReference type="InterPro" id="IPR024079">
    <property type="entry name" value="MetalloPept_cat_dom_sf"/>
</dbReference>
<evidence type="ECO:0000256" key="7">
    <source>
        <dbReference type="ARBA" id="ARBA00022530"/>
    </source>
</evidence>
<dbReference type="Gene3D" id="3.40.390.10">
    <property type="entry name" value="Collagenase (Catalytic Domain)"/>
    <property type="match status" value="1"/>
</dbReference>
<dbReference type="SMART" id="SM00120">
    <property type="entry name" value="HX"/>
    <property type="match status" value="3"/>
</dbReference>
<feature type="binding site" evidence="26">
    <location>
        <position position="230"/>
    </location>
    <ligand>
        <name>Zn(2+)</name>
        <dbReference type="ChEBI" id="CHEBI:29105"/>
        <label>2</label>
        <note>catalytic</note>
    </ligand>
</feature>
<feature type="binding site" evidence="26">
    <location>
        <position position="172"/>
    </location>
    <ligand>
        <name>Zn(2+)</name>
        <dbReference type="ChEBI" id="CHEBI:29105"/>
        <label>1</label>
    </ligand>
</feature>
<reference evidence="34" key="1">
    <citation type="journal article" date="2006" name="Science">
        <title>Ancient noncoding elements conserved in the human genome.</title>
        <authorList>
            <person name="Venkatesh B."/>
            <person name="Kirkness E.F."/>
            <person name="Loh Y.H."/>
            <person name="Halpern A.L."/>
            <person name="Lee A.P."/>
            <person name="Johnson J."/>
            <person name="Dandona N."/>
            <person name="Viswanathan L.D."/>
            <person name="Tay A."/>
            <person name="Venter J.C."/>
            <person name="Strausberg R.L."/>
            <person name="Brenner S."/>
        </authorList>
    </citation>
    <scope>NUCLEOTIDE SEQUENCE [LARGE SCALE GENOMIC DNA]</scope>
</reference>
<evidence type="ECO:0000256" key="18">
    <source>
        <dbReference type="ARBA" id="ARBA00023157"/>
    </source>
</evidence>
<name>A0A4W3J2X1_CALMI</name>
<evidence type="ECO:0000256" key="12">
    <source>
        <dbReference type="ARBA" id="ARBA00022801"/>
    </source>
</evidence>
<evidence type="ECO:0000256" key="26">
    <source>
        <dbReference type="PIRSR" id="PIRSR621190-2"/>
    </source>
</evidence>
<dbReference type="Pfam" id="PF01471">
    <property type="entry name" value="PG_binding_1"/>
    <property type="match status" value="1"/>
</dbReference>
<keyword evidence="18 29" id="KW-1015">Disulfide bond</keyword>
<keyword evidence="8" id="KW-0645">Protease</keyword>
<feature type="short sequence motif" description="Cysteine switch" evidence="28">
    <location>
        <begin position="93"/>
        <end position="100"/>
    </location>
</feature>
<dbReference type="EC" id="3.4.24.35" evidence="4"/>
<feature type="binding site" evidence="26">
    <location>
        <position position="178"/>
    </location>
    <ligand>
        <name>Ca(2+)</name>
        <dbReference type="ChEBI" id="CHEBI:29108"/>
        <label>3</label>
    </ligand>
</feature>
<feature type="modified residue" description="Phosphotyrosine; by PKDCC" evidence="27">
    <location>
        <position position="558"/>
    </location>
</feature>
<keyword evidence="12" id="KW-0378">Hydrolase</keyword>
<dbReference type="SMART" id="SM00059">
    <property type="entry name" value="FN2"/>
    <property type="match status" value="3"/>
</dbReference>
<evidence type="ECO:0000256" key="15">
    <source>
        <dbReference type="ARBA" id="ARBA00023049"/>
    </source>
</evidence>
<evidence type="ECO:0000256" key="21">
    <source>
        <dbReference type="ARBA" id="ARBA00032382"/>
    </source>
</evidence>
<dbReference type="GeneTree" id="ENSGT00940000157415"/>
<keyword evidence="19" id="KW-0325">Glycoprotein</keyword>
<feature type="binding site" evidence="26">
    <location>
        <position position="200"/>
    </location>
    <ligand>
        <name>Ca(2+)</name>
        <dbReference type="ChEBI" id="CHEBI:29108"/>
        <label>2</label>
    </ligand>
</feature>
<feature type="domain" description="Fibronectin type-II" evidence="32">
    <location>
        <begin position="282"/>
        <end position="330"/>
    </location>
</feature>
<dbReference type="PROSITE" id="PS51642">
    <property type="entry name" value="HEMOPEXIN_2"/>
    <property type="match status" value="2"/>
</dbReference>
<feature type="binding site" description="in inhibited form" evidence="26">
    <location>
        <position position="95"/>
    </location>
    <ligand>
        <name>Zn(2+)</name>
        <dbReference type="ChEBI" id="CHEBI:29105"/>
        <label>2</label>
        <note>catalytic</note>
    </ligand>
</feature>
<feature type="binding site" evidence="26">
    <location>
        <position position="177"/>
    </location>
    <ligand>
        <name>Ca(2+)</name>
        <dbReference type="ChEBI" id="CHEBI:29108"/>
        <label>3</label>
    </ligand>
</feature>
<comment type="similarity">
    <text evidence="3">Belongs to the peptidase M10A family.</text>
</comment>
<dbReference type="Gene3D" id="2.110.10.10">
    <property type="entry name" value="Hemopexin-like domain"/>
    <property type="match status" value="1"/>
</dbReference>
<dbReference type="InterPro" id="IPR036365">
    <property type="entry name" value="PGBD-like_sf"/>
</dbReference>
<dbReference type="SUPFAM" id="SSF55486">
    <property type="entry name" value="Metalloproteases ('zincins'), catalytic domain"/>
    <property type="match status" value="1"/>
</dbReference>
<evidence type="ECO:0000259" key="32">
    <source>
        <dbReference type="PROSITE" id="PS51092"/>
    </source>
</evidence>
<evidence type="ECO:0000313" key="34">
    <source>
        <dbReference type="Proteomes" id="UP000314986"/>
    </source>
</evidence>
<dbReference type="STRING" id="7868.ENSCMIP00000033971"/>
<dbReference type="PIRSF" id="PIRSF001191">
    <property type="entry name" value="Peptidase_M10A_matrix"/>
    <property type="match status" value="1"/>
</dbReference>
<proteinExistence type="inferred from homology"/>
<dbReference type="SUPFAM" id="SSF47090">
    <property type="entry name" value="PGBD-like"/>
    <property type="match status" value="1"/>
</dbReference>
<dbReference type="InterPro" id="IPR033739">
    <property type="entry name" value="M10A_MMP"/>
</dbReference>
<evidence type="ECO:0000256" key="22">
    <source>
        <dbReference type="ARBA" id="ARBA00033338"/>
    </source>
</evidence>
<dbReference type="PANTHER" id="PTHR10201">
    <property type="entry name" value="MATRIX METALLOPROTEINASE"/>
    <property type="match status" value="1"/>
</dbReference>
<evidence type="ECO:0000256" key="6">
    <source>
        <dbReference type="ARBA" id="ARBA00022525"/>
    </source>
</evidence>
<dbReference type="KEGG" id="cmk:103191321"/>
<comment type="catalytic activity">
    <reaction evidence="1">
        <text>Cleavage of gelatin types I and V and collagen types IV and V.</text>
        <dbReference type="EC" id="3.4.24.35"/>
    </reaction>
</comment>
<dbReference type="GO" id="GO:0031012">
    <property type="term" value="C:extracellular matrix"/>
    <property type="evidence" value="ECO:0007669"/>
    <property type="project" value="InterPro"/>
</dbReference>
<feature type="disulfide bond" evidence="29">
    <location>
        <begin position="345"/>
        <end position="371"/>
    </location>
</feature>
<feature type="disulfide bond" evidence="29">
    <location>
        <begin position="301"/>
        <end position="328"/>
    </location>
</feature>
<comment type="function">
    <text evidence="23">Matrix metalloproteinase that plays an essential role in local proteolysis of the extracellular matrix and in leukocyte migration. Could play a role in bone osteoclastic resorption. Cleaves KiSS1 at a Gly-|-Leu bond. Cleaves NINJ1 to generate the Secreted ninjurin-1 form. Cleaves type IV and type V collagen into large C-terminal three quarter fragments and shorter N-terminal one quarter fragments. Degrades fibronectin but not laminin or Pz-peptide.</text>
</comment>
<evidence type="ECO:0000256" key="23">
    <source>
        <dbReference type="ARBA" id="ARBA00045780"/>
    </source>
</evidence>
<evidence type="ECO:0000256" key="1">
    <source>
        <dbReference type="ARBA" id="ARBA00001425"/>
    </source>
</evidence>
<dbReference type="InterPro" id="IPR036375">
    <property type="entry name" value="Hemopexin-like_dom_sf"/>
</dbReference>
<dbReference type="RefSeq" id="XP_007910512.1">
    <property type="nucleotide sequence ID" value="XM_007912321.2"/>
</dbReference>
<feature type="binding site" evidence="26">
    <location>
        <position position="185"/>
    </location>
    <ligand>
        <name>Zn(2+)</name>
        <dbReference type="ChEBI" id="CHEBI:29105"/>
        <label>1</label>
    </ligand>
</feature>
<dbReference type="GO" id="GO:0005615">
    <property type="term" value="C:extracellular space"/>
    <property type="evidence" value="ECO:0007669"/>
    <property type="project" value="TreeGrafter"/>
</dbReference>
<dbReference type="InterPro" id="IPR018487">
    <property type="entry name" value="Hemopexin-like_repeat"/>
</dbReference>
<feature type="disulfide bond" evidence="29">
    <location>
        <begin position="287"/>
        <end position="313"/>
    </location>
</feature>
<dbReference type="InterPro" id="IPR013806">
    <property type="entry name" value="Kringle-like"/>
</dbReference>
<dbReference type="Proteomes" id="UP000314986">
    <property type="component" value="Unassembled WGS sequence"/>
</dbReference>
<feature type="disulfide bond" evidence="29">
    <location>
        <begin position="229"/>
        <end position="255"/>
    </location>
</feature>
<comment type="cofactor">
    <cofactor evidence="26">
        <name>Zn(2+)</name>
        <dbReference type="ChEBI" id="CHEBI:29105"/>
    </cofactor>
    <text evidence="26">Binds 2 Zn(2+) ions per subunit.</text>
</comment>
<keyword evidence="6" id="KW-0964">Secreted</keyword>
<evidence type="ECO:0000256" key="2">
    <source>
        <dbReference type="ARBA" id="ARBA00004498"/>
    </source>
</evidence>
<comment type="cofactor">
    <cofactor evidence="26">
        <name>Ca(2+)</name>
        <dbReference type="ChEBI" id="CHEBI:29108"/>
    </cofactor>
    <text evidence="26">Can bind about 5 Ca(2+) ions per subunit.</text>
</comment>
<dbReference type="Pfam" id="PF00413">
    <property type="entry name" value="Peptidase_M10"/>
    <property type="match status" value="1"/>
</dbReference>
<dbReference type="InParanoid" id="A0A4W3J2X1"/>
<dbReference type="PROSITE" id="PS51092">
    <property type="entry name" value="FN2_2"/>
    <property type="match status" value="3"/>
</dbReference>
<evidence type="ECO:0000256" key="25">
    <source>
        <dbReference type="PIRSR" id="PIRSR001191-1"/>
    </source>
</evidence>
<keyword evidence="9 26" id="KW-0479">Metal-binding</keyword>
<evidence type="ECO:0000256" key="4">
    <source>
        <dbReference type="ARBA" id="ARBA00012395"/>
    </source>
</evidence>